<evidence type="ECO:0000313" key="1">
    <source>
        <dbReference type="EMBL" id="CBX27326.1"/>
    </source>
</evidence>
<dbReference type="AlphaFoldDB" id="E1Y9T2"/>
<dbReference type="EMBL" id="FR695866">
    <property type="protein sequence ID" value="CBX27326.1"/>
    <property type="molecule type" value="Genomic_DNA"/>
</dbReference>
<organism evidence="1">
    <name type="scientific">uncultured Desulfobacterium sp</name>
    <dbReference type="NCBI Taxonomy" id="201089"/>
    <lineage>
        <taxon>Bacteria</taxon>
        <taxon>Pseudomonadati</taxon>
        <taxon>Thermodesulfobacteriota</taxon>
        <taxon>Desulfobacteria</taxon>
        <taxon>Desulfobacterales</taxon>
        <taxon>Desulfobacteriaceae</taxon>
        <taxon>Desulfobacterium</taxon>
        <taxon>environmental samples</taxon>
    </lineage>
</organism>
<sequence length="70" mass="8289">MKRSEQLILEGWEKRATYDDPRLSEMVEMYKEIGFEVILESFSPDEEPGCSECMKDSPQKYKTIYTRKTS</sequence>
<name>E1Y9T2_9BACT</name>
<accession>E1Y9T2</accession>
<protein>
    <submittedName>
        <fullName evidence="1">Uncharacterized protein</fullName>
    </submittedName>
</protein>
<proteinExistence type="predicted"/>
<reference evidence="1" key="1">
    <citation type="journal article" date="2011" name="Environ. Microbiol.">
        <title>Genomic insights into the metabolic potential of the polycyclic aromatic hydrocarbon degrading sulfate-reducing Deltaproteobacterium N47.</title>
        <authorList>
            <person name="Bergmann F."/>
            <person name="Selesi D."/>
            <person name="Weinmaier T."/>
            <person name="Tischler P."/>
            <person name="Rattei T."/>
            <person name="Meckenstock R.U."/>
        </authorList>
    </citation>
    <scope>NUCLEOTIDE SEQUENCE</scope>
</reference>
<gene>
    <name evidence="1" type="ORF">N47_H21480</name>
</gene>